<protein>
    <submittedName>
        <fullName evidence="5">Putative methyl-accepting chemotaxis sensory transducer</fullName>
    </submittedName>
</protein>
<evidence type="ECO:0000256" key="1">
    <source>
        <dbReference type="ARBA" id="ARBA00022500"/>
    </source>
</evidence>
<dbReference type="PROSITE" id="PS50111">
    <property type="entry name" value="CHEMOTAXIS_TRANSDUC_2"/>
    <property type="match status" value="1"/>
</dbReference>
<dbReference type="EMBL" id="LO017727">
    <property type="protein sequence ID" value="CRH06210.1"/>
    <property type="molecule type" value="Genomic_DNA"/>
</dbReference>
<comment type="similarity">
    <text evidence="2">Belongs to the methyl-accepting chemotaxis (MCP) protein family.</text>
</comment>
<dbReference type="GO" id="GO:0006935">
    <property type="term" value="P:chemotaxis"/>
    <property type="evidence" value="ECO:0007669"/>
    <property type="project" value="UniProtKB-KW"/>
</dbReference>
<dbReference type="Gene3D" id="3.40.50.720">
    <property type="entry name" value="NAD(P)-binding Rossmann-like Domain"/>
    <property type="match status" value="1"/>
</dbReference>
<dbReference type="GO" id="GO:0016020">
    <property type="term" value="C:membrane"/>
    <property type="evidence" value="ECO:0007669"/>
    <property type="project" value="InterPro"/>
</dbReference>
<reference evidence="5" key="1">
    <citation type="submission" date="2015-04" db="EMBL/GenBank/DDBJ databases">
        <authorList>
            <person name="Syromyatnikov M.Y."/>
            <person name="Popov V.N."/>
        </authorList>
    </citation>
    <scope>NUCLEOTIDE SEQUENCE</scope>
    <source>
        <strain evidence="5">MO-1</strain>
    </source>
</reference>
<dbReference type="InterPro" id="IPR051310">
    <property type="entry name" value="MCP_chemotaxis"/>
</dbReference>
<evidence type="ECO:0000313" key="5">
    <source>
        <dbReference type="EMBL" id="CRH06210.1"/>
    </source>
</evidence>
<dbReference type="Pfam" id="PF00015">
    <property type="entry name" value="MCPsignal"/>
    <property type="match status" value="1"/>
</dbReference>
<evidence type="ECO:0000256" key="2">
    <source>
        <dbReference type="ARBA" id="ARBA00029447"/>
    </source>
</evidence>
<keyword evidence="1" id="KW-0145">Chemotaxis</keyword>
<dbReference type="InterPro" id="IPR036291">
    <property type="entry name" value="NAD(P)-bd_dom_sf"/>
</dbReference>
<sequence>METTDEMKKIGFVGGSSEGKELLRLLSKSSRIEVVYVADANSNSSTMSAAKKMGVKTLTKIEAALRNVEADFIIVADSSDEVRQLVEENRGSAEVISSETALIFYKVLDEQRGETNQQVFDDLTDVRQEIDRNTRDVSKTLHGIEKISNELEVLAINAGIQASRAGEFGKGFAVVAGEVKSTARVARDLAGDIDRVISEISSMSDKIEQSLRKVQ</sequence>
<feature type="domain" description="Methyl-accepting transducer" evidence="4">
    <location>
        <begin position="58"/>
        <end position="215"/>
    </location>
</feature>
<organism evidence="5">
    <name type="scientific">Magnetococcus massalia (strain MO-1)</name>
    <dbReference type="NCBI Taxonomy" id="451514"/>
    <lineage>
        <taxon>Bacteria</taxon>
        <taxon>Pseudomonadati</taxon>
        <taxon>Pseudomonadota</taxon>
        <taxon>Magnetococcia</taxon>
        <taxon>Magnetococcales</taxon>
        <taxon>Magnetococcaceae</taxon>
        <taxon>Magnetococcus</taxon>
    </lineage>
</organism>
<dbReference type="InterPro" id="IPR004089">
    <property type="entry name" value="MCPsignal_dom"/>
</dbReference>
<dbReference type="SUPFAM" id="SSF51735">
    <property type="entry name" value="NAD(P)-binding Rossmann-fold domains"/>
    <property type="match status" value="1"/>
</dbReference>
<dbReference type="PANTHER" id="PTHR43531:SF11">
    <property type="entry name" value="METHYL-ACCEPTING CHEMOTAXIS PROTEIN 3"/>
    <property type="match status" value="1"/>
</dbReference>
<evidence type="ECO:0000256" key="3">
    <source>
        <dbReference type="PROSITE-ProRule" id="PRU00284"/>
    </source>
</evidence>
<dbReference type="SUPFAM" id="SSF58104">
    <property type="entry name" value="Methyl-accepting chemotaxis protein (MCP) signaling domain"/>
    <property type="match status" value="1"/>
</dbReference>
<evidence type="ECO:0000259" key="4">
    <source>
        <dbReference type="PROSITE" id="PS50111"/>
    </source>
</evidence>
<dbReference type="GO" id="GO:0007165">
    <property type="term" value="P:signal transduction"/>
    <property type="evidence" value="ECO:0007669"/>
    <property type="project" value="UniProtKB-KW"/>
</dbReference>
<dbReference type="PANTHER" id="PTHR43531">
    <property type="entry name" value="PROTEIN ICFG"/>
    <property type="match status" value="1"/>
</dbReference>
<proteinExistence type="inferred from homology"/>
<keyword evidence="3" id="KW-0807">Transducer</keyword>
<dbReference type="AlphaFoldDB" id="A0A1S7LGY3"/>
<gene>
    <name evidence="5" type="ORF">MAGMO_2037</name>
</gene>
<name>A0A1S7LGY3_MAGMO</name>
<dbReference type="Gene3D" id="6.10.250.3200">
    <property type="match status" value="1"/>
</dbReference>
<accession>A0A1S7LGY3</accession>